<dbReference type="AlphaFoldDB" id="A0A7I9VP33"/>
<feature type="transmembrane region" description="Helical" evidence="1">
    <location>
        <begin position="30"/>
        <end position="51"/>
    </location>
</feature>
<keyword evidence="1" id="KW-1133">Transmembrane helix</keyword>
<evidence type="ECO:0000313" key="3">
    <source>
        <dbReference type="Proteomes" id="UP000503640"/>
    </source>
</evidence>
<feature type="transmembrane region" description="Helical" evidence="1">
    <location>
        <begin position="415"/>
        <end position="438"/>
    </location>
</feature>
<gene>
    <name evidence="2" type="ORF">AMYX_29040</name>
</gene>
<reference evidence="3" key="1">
    <citation type="journal article" date="2020" name="Appl. Environ. Microbiol.">
        <title>Diazotrophic Anaeromyxobacter Isolates from Soils.</title>
        <authorList>
            <person name="Masuda Y."/>
            <person name="Yamanaka H."/>
            <person name="Xu Z.X."/>
            <person name="Shiratori Y."/>
            <person name="Aono T."/>
            <person name="Amachi S."/>
            <person name="Senoo K."/>
            <person name="Itoh H."/>
        </authorList>
    </citation>
    <scope>NUCLEOTIDE SEQUENCE [LARGE SCALE GENOMIC DNA]</scope>
    <source>
        <strain evidence="3">R267</strain>
    </source>
</reference>
<evidence type="ECO:0000313" key="2">
    <source>
        <dbReference type="EMBL" id="GEJ58163.1"/>
    </source>
</evidence>
<proteinExistence type="predicted"/>
<evidence type="ECO:0000256" key="1">
    <source>
        <dbReference type="SAM" id="Phobius"/>
    </source>
</evidence>
<evidence type="ECO:0008006" key="4">
    <source>
        <dbReference type="Google" id="ProtNLM"/>
    </source>
</evidence>
<accession>A0A7I9VP33</accession>
<feature type="transmembrane region" description="Helical" evidence="1">
    <location>
        <begin position="287"/>
        <end position="309"/>
    </location>
</feature>
<feature type="transmembrane region" description="Helical" evidence="1">
    <location>
        <begin position="167"/>
        <end position="194"/>
    </location>
</feature>
<sequence>MAHQVGSSGIIAAPAGGAARPRLPGMWAPFLLTIAAVGALCAYALLLVASSSRGAEMPVAAPFAAGAFAFFQLIFPATRPRRDHVLSPLNWAVLAFFLQLVAMPLMISCVGMSRGTLPYLPSAPAVEKSLLLSILAFGAFSGGYAFLERGGRGAGARESARLRLPRLLVAAYVVMGVAGILLRFGSFGAMFATLGDPEKFWSGTPATETTLADAASTFLRPFLIGGIVMAWCAWIEQRGARASRLARLLASALAAAAMILVGATYAFNRGSFVVPLVALAAAYSFHVRRLSMGALVSMALLLLGLSAVFGQYRRGEATPAELLEGGGQRENVLPKDPLGEVQVYGSAPQFAGFLLEAGERGERRFSPRVLLGSLMYPVPVLGKPFREESGPVIFNRLIYRESDIVDQIIPFQAEVWLSLGPVGLLAAFLLLGALLARLQRAFDAAQTTFDSYAIQFTAIWATFLIQGSLAVVSQVFVYFALPIYGYMLVRRWLRRWEPDEESPTVGLASLPASR</sequence>
<name>A0A7I9VP33_9BACT</name>
<feature type="transmembrane region" description="Helical" evidence="1">
    <location>
        <begin position="214"/>
        <end position="234"/>
    </location>
</feature>
<dbReference type="EMBL" id="BJTG01000007">
    <property type="protein sequence ID" value="GEJ58163.1"/>
    <property type="molecule type" value="Genomic_DNA"/>
</dbReference>
<comment type="caution">
    <text evidence="2">The sequence shown here is derived from an EMBL/GenBank/DDBJ whole genome shotgun (WGS) entry which is preliminary data.</text>
</comment>
<feature type="transmembrane region" description="Helical" evidence="1">
    <location>
        <begin position="130"/>
        <end position="147"/>
    </location>
</feature>
<keyword evidence="3" id="KW-1185">Reference proteome</keyword>
<feature type="transmembrane region" description="Helical" evidence="1">
    <location>
        <begin position="246"/>
        <end position="267"/>
    </location>
</feature>
<feature type="transmembrane region" description="Helical" evidence="1">
    <location>
        <begin position="57"/>
        <end position="77"/>
    </location>
</feature>
<feature type="transmembrane region" description="Helical" evidence="1">
    <location>
        <begin position="89"/>
        <end position="110"/>
    </location>
</feature>
<keyword evidence="1" id="KW-0472">Membrane</keyword>
<dbReference type="Proteomes" id="UP000503640">
    <property type="component" value="Unassembled WGS sequence"/>
</dbReference>
<organism evidence="2 3">
    <name type="scientific">Anaeromyxobacter diazotrophicus</name>
    <dbReference type="NCBI Taxonomy" id="2590199"/>
    <lineage>
        <taxon>Bacteria</taxon>
        <taxon>Pseudomonadati</taxon>
        <taxon>Myxococcota</taxon>
        <taxon>Myxococcia</taxon>
        <taxon>Myxococcales</taxon>
        <taxon>Cystobacterineae</taxon>
        <taxon>Anaeromyxobacteraceae</taxon>
        <taxon>Anaeromyxobacter</taxon>
    </lineage>
</organism>
<feature type="transmembrane region" description="Helical" evidence="1">
    <location>
        <begin position="458"/>
        <end position="486"/>
    </location>
</feature>
<protein>
    <recommendedName>
        <fullName evidence="4">Oligosaccharide repeat unit polymerase</fullName>
    </recommendedName>
</protein>
<dbReference type="RefSeq" id="WP_176066469.1">
    <property type="nucleotide sequence ID" value="NZ_BJTG01000007.1"/>
</dbReference>
<keyword evidence="1" id="KW-0812">Transmembrane</keyword>